<dbReference type="Pfam" id="PF00013">
    <property type="entry name" value="KH_1"/>
    <property type="match status" value="1"/>
</dbReference>
<dbReference type="SUPFAM" id="SSF54211">
    <property type="entry name" value="Ribosomal protein S5 domain 2-like"/>
    <property type="match status" value="2"/>
</dbReference>
<name>A0A1F5CB54_9BACT</name>
<dbReference type="InterPro" id="IPR015847">
    <property type="entry name" value="ExoRNase_PH_dom2"/>
</dbReference>
<dbReference type="Pfam" id="PF03726">
    <property type="entry name" value="PNPase"/>
    <property type="match status" value="1"/>
</dbReference>
<evidence type="ECO:0000259" key="9">
    <source>
        <dbReference type="PROSITE" id="PS50126"/>
    </source>
</evidence>
<dbReference type="GO" id="GO:0000175">
    <property type="term" value="F:3'-5'-RNA exonuclease activity"/>
    <property type="evidence" value="ECO:0007669"/>
    <property type="project" value="TreeGrafter"/>
</dbReference>
<dbReference type="InterPro" id="IPR036612">
    <property type="entry name" value="KH_dom_type_1_sf"/>
</dbReference>
<keyword evidence="3 8" id="KW-0808">Transferase</keyword>
<comment type="subcellular location">
    <subcellularLocation>
        <location evidence="8">Cytoplasm</location>
    </subcellularLocation>
</comment>
<organism evidence="10 11">
    <name type="scientific">Candidatus Azambacteria bacterium RIFCSPLOWO2_02_FULL_44_14</name>
    <dbReference type="NCBI Taxonomy" id="1797306"/>
    <lineage>
        <taxon>Bacteria</taxon>
        <taxon>Candidatus Azamiibacteriota</taxon>
    </lineage>
</organism>
<dbReference type="SUPFAM" id="SSF46915">
    <property type="entry name" value="Polynucleotide phosphorylase/guanosine pentaphosphate synthase (PNPase/GPSI), domain 3"/>
    <property type="match status" value="1"/>
</dbReference>
<dbReference type="InterPro" id="IPR001247">
    <property type="entry name" value="ExoRNase_PH_dom1"/>
</dbReference>
<dbReference type="EC" id="2.7.7.8" evidence="8"/>
<comment type="cofactor">
    <cofactor evidence="8">
        <name>Mg(2+)</name>
        <dbReference type="ChEBI" id="CHEBI:18420"/>
    </cofactor>
</comment>
<dbReference type="InterPro" id="IPR012340">
    <property type="entry name" value="NA-bd_OB-fold"/>
</dbReference>
<dbReference type="PIRSF" id="PIRSF005499">
    <property type="entry name" value="PNPase"/>
    <property type="match status" value="1"/>
</dbReference>
<dbReference type="Gene3D" id="2.40.50.140">
    <property type="entry name" value="Nucleic acid-binding proteins"/>
    <property type="match status" value="1"/>
</dbReference>
<dbReference type="SMART" id="SM00316">
    <property type="entry name" value="S1"/>
    <property type="match status" value="1"/>
</dbReference>
<comment type="similarity">
    <text evidence="1 8">Belongs to the polyribonucleotide nucleotidyltransferase family.</text>
</comment>
<dbReference type="NCBIfam" id="NF008805">
    <property type="entry name" value="PRK11824.1"/>
    <property type="match status" value="1"/>
</dbReference>
<dbReference type="GO" id="GO:0006402">
    <property type="term" value="P:mRNA catabolic process"/>
    <property type="evidence" value="ECO:0007669"/>
    <property type="project" value="UniProtKB-UniRule"/>
</dbReference>
<protein>
    <recommendedName>
        <fullName evidence="8">Polyribonucleotide nucleotidyltransferase</fullName>
        <ecNumber evidence="8">2.7.7.8</ecNumber>
    </recommendedName>
    <alternativeName>
        <fullName evidence="8">Polynucleotide phosphorylase</fullName>
        <shortName evidence="8">PNPase</shortName>
    </alternativeName>
</protein>
<dbReference type="SUPFAM" id="SSF54791">
    <property type="entry name" value="Eukaryotic type KH-domain (KH-domain type I)"/>
    <property type="match status" value="1"/>
</dbReference>
<dbReference type="Gene3D" id="3.30.230.70">
    <property type="entry name" value="GHMP Kinase, N-terminal domain"/>
    <property type="match status" value="2"/>
</dbReference>
<proteinExistence type="inferred from homology"/>
<dbReference type="GO" id="GO:0004654">
    <property type="term" value="F:polyribonucleotide nucleotidyltransferase activity"/>
    <property type="evidence" value="ECO:0007669"/>
    <property type="project" value="UniProtKB-UniRule"/>
</dbReference>
<dbReference type="FunFam" id="3.30.1370.10:FF:000001">
    <property type="entry name" value="Polyribonucleotide nucleotidyltransferase"/>
    <property type="match status" value="1"/>
</dbReference>
<evidence type="ECO:0000256" key="3">
    <source>
        <dbReference type="ARBA" id="ARBA00022679"/>
    </source>
</evidence>
<dbReference type="Pfam" id="PF01138">
    <property type="entry name" value="RNase_PH"/>
    <property type="match status" value="2"/>
</dbReference>
<dbReference type="GO" id="GO:0000287">
    <property type="term" value="F:magnesium ion binding"/>
    <property type="evidence" value="ECO:0007669"/>
    <property type="project" value="UniProtKB-UniRule"/>
</dbReference>
<dbReference type="InterPro" id="IPR020568">
    <property type="entry name" value="Ribosomal_Su5_D2-typ_SF"/>
</dbReference>
<evidence type="ECO:0000313" key="10">
    <source>
        <dbReference type="EMBL" id="OGD40084.1"/>
    </source>
</evidence>
<keyword evidence="2 8" id="KW-0963">Cytoplasm</keyword>
<evidence type="ECO:0000256" key="4">
    <source>
        <dbReference type="ARBA" id="ARBA00022695"/>
    </source>
</evidence>
<dbReference type="GO" id="GO:0005829">
    <property type="term" value="C:cytosol"/>
    <property type="evidence" value="ECO:0007669"/>
    <property type="project" value="TreeGrafter"/>
</dbReference>
<dbReference type="FunFam" id="3.30.230.70:FF:000002">
    <property type="entry name" value="Polyribonucleotide nucleotidyltransferase"/>
    <property type="match status" value="1"/>
</dbReference>
<dbReference type="InterPro" id="IPR015848">
    <property type="entry name" value="PNPase_PH_RNA-bd_bac/org-type"/>
</dbReference>
<dbReference type="NCBIfam" id="TIGR03591">
    <property type="entry name" value="polynuc_phos"/>
    <property type="match status" value="1"/>
</dbReference>
<dbReference type="InterPro" id="IPR004088">
    <property type="entry name" value="KH_dom_type_1"/>
</dbReference>
<evidence type="ECO:0000256" key="6">
    <source>
        <dbReference type="ARBA" id="ARBA00022842"/>
    </source>
</evidence>
<gene>
    <name evidence="8" type="primary">pnp</name>
    <name evidence="10" type="ORF">A3I30_02370</name>
</gene>
<dbReference type="InterPro" id="IPR012162">
    <property type="entry name" value="PNPase"/>
</dbReference>
<accession>A0A1F5CB54</accession>
<evidence type="ECO:0000256" key="1">
    <source>
        <dbReference type="ARBA" id="ARBA00007404"/>
    </source>
</evidence>
<feature type="binding site" evidence="8">
    <location>
        <position position="476"/>
    </location>
    <ligand>
        <name>Mg(2+)</name>
        <dbReference type="ChEBI" id="CHEBI:18420"/>
    </ligand>
</feature>
<keyword evidence="5 8" id="KW-0479">Metal-binding</keyword>
<dbReference type="Pfam" id="PF03725">
    <property type="entry name" value="RNase_PH_C"/>
    <property type="match status" value="1"/>
</dbReference>
<dbReference type="PROSITE" id="PS50126">
    <property type="entry name" value="S1"/>
    <property type="match status" value="1"/>
</dbReference>
<dbReference type="FunFam" id="3.30.230.70:FF:000001">
    <property type="entry name" value="Polyribonucleotide nucleotidyltransferase"/>
    <property type="match status" value="1"/>
</dbReference>
<dbReference type="Gene3D" id="3.30.1370.10">
    <property type="entry name" value="K Homology domain, type 1"/>
    <property type="match status" value="1"/>
</dbReference>
<dbReference type="SUPFAM" id="SSF55666">
    <property type="entry name" value="Ribonuclease PH domain 2-like"/>
    <property type="match status" value="2"/>
</dbReference>
<sequence>MLTLEIGQLANQANGAVVARLGETVVLATVVMSKYAKEADYFPLVVDYEEKFYAAGKILGSRFVRREGRPSEGATLSARLIDRTIRPLFDHRTRNEVQVVITILSVDGKNDPDIPAMIAASCAILISNVPWSGPIGAVRVGKSEAGWVLNPDYETREKSGFDLVLAGIDGKINMIEAGVNEASEEDLVSAFDWATKHIGKLIEFQNNIAHDFKIEKLAAHISEPDEAVKKAAQDFLEQDRVLEDAIYEKKKKEMYSEIAAVKESMAAKLKERGFDEDKIKTTDDLFEEAINNIVHENILLNEKRPDGRKLDELRDLSSLIGVLPRTHGTGLFQRGDTQVLSVLTLGAPGDEKLIESMETQEKKRFIHQYNFPPFSVGEVGRMGGQGRREIGHGALAERALLPLIPAKEDFPYTIRIVSEVLSSNGSSSMASVCGSTLALMDGGVPIKKPAAGIAMGVMIGKNGDFKVLTDIQGPEDHHGDMDFKVAGTRDGITALQMDVKVEGINAKMLTEALAQAKKARLEILKNIMSTIDAPRPELSPLAPRIIAMTVPVDKIRDVIGSGGKVINDIVAKTGATIDIEDDGSVFITGTDQQSAEKAKTIIEGIIKEYNVGDVVTGKVTQILDFGAIVEFGPNKDGMVHISELSTQRVEKVTDVMNIGDEVTVKVVRVENGKVSLSLKAMQPGYIPSERISRPRRDDRFLRERR</sequence>
<comment type="caution">
    <text evidence="10">The sequence shown here is derived from an EMBL/GenBank/DDBJ whole genome shotgun (WGS) entry which is preliminary data.</text>
</comment>
<keyword evidence="7 8" id="KW-0694">RNA-binding</keyword>
<dbReference type="Pfam" id="PF00575">
    <property type="entry name" value="S1"/>
    <property type="match status" value="1"/>
</dbReference>
<keyword evidence="6 8" id="KW-0460">Magnesium</keyword>
<evidence type="ECO:0000313" key="11">
    <source>
        <dbReference type="Proteomes" id="UP000177197"/>
    </source>
</evidence>
<dbReference type="Proteomes" id="UP000177197">
    <property type="component" value="Unassembled WGS sequence"/>
</dbReference>
<dbReference type="SMART" id="SM00322">
    <property type="entry name" value="KH"/>
    <property type="match status" value="1"/>
</dbReference>
<dbReference type="InterPro" id="IPR036345">
    <property type="entry name" value="ExoRNase_PH_dom2_sf"/>
</dbReference>
<dbReference type="InterPro" id="IPR027408">
    <property type="entry name" value="PNPase/RNase_PH_dom_sf"/>
</dbReference>
<keyword evidence="4 8" id="KW-0548">Nucleotidyltransferase</keyword>
<dbReference type="InterPro" id="IPR004087">
    <property type="entry name" value="KH_dom"/>
</dbReference>
<dbReference type="PANTHER" id="PTHR11252">
    <property type="entry name" value="POLYRIBONUCLEOTIDE NUCLEOTIDYLTRANSFERASE"/>
    <property type="match status" value="1"/>
</dbReference>
<dbReference type="EMBL" id="MEYV01000013">
    <property type="protein sequence ID" value="OGD40084.1"/>
    <property type="molecule type" value="Genomic_DNA"/>
</dbReference>
<evidence type="ECO:0000256" key="7">
    <source>
        <dbReference type="ARBA" id="ARBA00022884"/>
    </source>
</evidence>
<dbReference type="PANTHER" id="PTHR11252:SF0">
    <property type="entry name" value="POLYRIBONUCLEOTIDE NUCLEOTIDYLTRANSFERASE 1, MITOCHONDRIAL"/>
    <property type="match status" value="1"/>
</dbReference>
<dbReference type="SUPFAM" id="SSF50249">
    <property type="entry name" value="Nucleic acid-binding proteins"/>
    <property type="match status" value="1"/>
</dbReference>
<dbReference type="GO" id="GO:0003723">
    <property type="term" value="F:RNA binding"/>
    <property type="evidence" value="ECO:0007669"/>
    <property type="project" value="UniProtKB-UniRule"/>
</dbReference>
<dbReference type="InterPro" id="IPR003029">
    <property type="entry name" value="S1_domain"/>
</dbReference>
<feature type="binding site" evidence="8">
    <location>
        <position position="482"/>
    </location>
    <ligand>
        <name>Mg(2+)</name>
        <dbReference type="ChEBI" id="CHEBI:18420"/>
    </ligand>
</feature>
<dbReference type="AlphaFoldDB" id="A0A1F5CB54"/>
<dbReference type="InterPro" id="IPR036456">
    <property type="entry name" value="PNPase_PH_RNA-bd_sf"/>
</dbReference>
<evidence type="ECO:0000256" key="8">
    <source>
        <dbReference type="HAMAP-Rule" id="MF_01595"/>
    </source>
</evidence>
<reference evidence="10 11" key="1">
    <citation type="journal article" date="2016" name="Nat. Commun.">
        <title>Thousands of microbial genomes shed light on interconnected biogeochemical processes in an aquifer system.</title>
        <authorList>
            <person name="Anantharaman K."/>
            <person name="Brown C.T."/>
            <person name="Hug L.A."/>
            <person name="Sharon I."/>
            <person name="Castelle C.J."/>
            <person name="Probst A.J."/>
            <person name="Thomas B.C."/>
            <person name="Singh A."/>
            <person name="Wilkins M.J."/>
            <person name="Karaoz U."/>
            <person name="Brodie E.L."/>
            <person name="Williams K.H."/>
            <person name="Hubbard S.S."/>
            <person name="Banfield J.F."/>
        </authorList>
    </citation>
    <scope>NUCLEOTIDE SEQUENCE [LARGE SCALE GENOMIC DNA]</scope>
</reference>
<dbReference type="HAMAP" id="MF_01595">
    <property type="entry name" value="PNPase"/>
    <property type="match status" value="1"/>
</dbReference>
<feature type="domain" description="S1 motif" evidence="9">
    <location>
        <begin position="612"/>
        <end position="679"/>
    </location>
</feature>
<dbReference type="GO" id="GO:0006396">
    <property type="term" value="P:RNA processing"/>
    <property type="evidence" value="ECO:0007669"/>
    <property type="project" value="InterPro"/>
</dbReference>
<comment type="function">
    <text evidence="8">Involved in mRNA degradation. Catalyzes the phosphorolysis of single-stranded polyribonucleotides processively in the 3'- to 5'-direction.</text>
</comment>
<dbReference type="CDD" id="cd02393">
    <property type="entry name" value="KH-I_PNPase"/>
    <property type="match status" value="1"/>
</dbReference>
<dbReference type="CDD" id="cd11364">
    <property type="entry name" value="RNase_PH_PNPase_2"/>
    <property type="match status" value="1"/>
</dbReference>
<dbReference type="PROSITE" id="PS50084">
    <property type="entry name" value="KH_TYPE_1"/>
    <property type="match status" value="1"/>
</dbReference>
<evidence type="ECO:0000256" key="2">
    <source>
        <dbReference type="ARBA" id="ARBA00022490"/>
    </source>
</evidence>
<evidence type="ECO:0000256" key="5">
    <source>
        <dbReference type="ARBA" id="ARBA00022723"/>
    </source>
</evidence>
<comment type="catalytic activity">
    <reaction evidence="8">
        <text>RNA(n+1) + phosphate = RNA(n) + a ribonucleoside 5'-diphosphate</text>
        <dbReference type="Rhea" id="RHEA:22096"/>
        <dbReference type="Rhea" id="RHEA-COMP:14527"/>
        <dbReference type="Rhea" id="RHEA-COMP:17342"/>
        <dbReference type="ChEBI" id="CHEBI:43474"/>
        <dbReference type="ChEBI" id="CHEBI:57930"/>
        <dbReference type="ChEBI" id="CHEBI:140395"/>
        <dbReference type="EC" id="2.7.7.8"/>
    </reaction>
</comment>